<dbReference type="OrthoDB" id="8453614at2"/>
<accession>A0A017HED4</accession>
<dbReference type="STRING" id="442562.Rumeso_04753"/>
<evidence type="ECO:0000313" key="2">
    <source>
        <dbReference type="Proteomes" id="UP000019666"/>
    </source>
</evidence>
<proteinExistence type="predicted"/>
<organism evidence="1 2">
    <name type="scientific">Rubellimicrobium mesophilum DSM 19309</name>
    <dbReference type="NCBI Taxonomy" id="442562"/>
    <lineage>
        <taxon>Bacteria</taxon>
        <taxon>Pseudomonadati</taxon>
        <taxon>Pseudomonadota</taxon>
        <taxon>Alphaproteobacteria</taxon>
        <taxon>Rhodobacterales</taxon>
        <taxon>Roseobacteraceae</taxon>
        <taxon>Rubellimicrobium</taxon>
    </lineage>
</organism>
<dbReference type="HOGENOM" id="CLU_2221274_0_0_5"/>
<gene>
    <name evidence="1" type="ORF">Rumeso_04753</name>
</gene>
<keyword evidence="2" id="KW-1185">Reference proteome</keyword>
<dbReference type="Proteomes" id="UP000019666">
    <property type="component" value="Unassembled WGS sequence"/>
</dbReference>
<protein>
    <submittedName>
        <fullName evidence="1">Uncharacterized protein</fullName>
    </submittedName>
</protein>
<evidence type="ECO:0000313" key="1">
    <source>
        <dbReference type="EMBL" id="EYD72877.1"/>
    </source>
</evidence>
<reference evidence="1 2" key="1">
    <citation type="submission" date="2013-02" db="EMBL/GenBank/DDBJ databases">
        <authorList>
            <person name="Fiebig A."/>
            <person name="Goeker M."/>
            <person name="Klenk H.-P.P."/>
        </authorList>
    </citation>
    <scope>NUCLEOTIDE SEQUENCE [LARGE SCALE GENOMIC DNA]</scope>
    <source>
        <strain evidence="1 2">DSM 19309</strain>
    </source>
</reference>
<dbReference type="EMBL" id="AOSK01000132">
    <property type="protein sequence ID" value="EYD72877.1"/>
    <property type="molecule type" value="Genomic_DNA"/>
</dbReference>
<sequence length="106" mass="11556">MATLGEILASAKRSSAGFERWIAAREPDMAEELRGAALAEGGSVTSFVRVAVADFARFASEEDWVQLTSRLRDSDDPGTTCLLSMVGWRMEQVRAHRTHASHGAHP</sequence>
<name>A0A017HED4_9RHOB</name>
<dbReference type="AlphaFoldDB" id="A0A017HED4"/>
<comment type="caution">
    <text evidence="1">The sequence shown here is derived from an EMBL/GenBank/DDBJ whole genome shotgun (WGS) entry which is preliminary data.</text>
</comment>
<dbReference type="RefSeq" id="WP_037278857.1">
    <property type="nucleotide sequence ID" value="NZ_KK088558.1"/>
</dbReference>